<accession>A0ABM1BAJ9</accession>
<evidence type="ECO:0000313" key="3">
    <source>
        <dbReference type="Proteomes" id="UP000694941"/>
    </source>
</evidence>
<sequence>MTLVLPAFCSNCPNSSLFCSNYPPNSSLFCSNYPSNYSLFSENINVPSMPCGFDSEPLDFESVLFSVEWPSTLRDLPETTQDSDSSKMTAGSACGNSPEGRELPSTDNKRKLHQDEDFSVKRQKKEYEDVTMVEDNKEVNPATTGLVSDVEEKCGENASQHLEKCHDQEMPMDDIMLPTRRRVPQLWNPRMRWKDERRKVLKLSMNKLRRIKDPEGSLCRSVLINNTVKCLQKEIREEKSARHRVMGRTCYVLDSDSLASHSTSRSWTFDAEPSDVIPRKPRSDSVYFSSCSEDITNYDEIFGLDEEVLGADASCRQTRLQTLISEQLVNCDADACTCTTHTNRNVVSGYQKHPQTYSYKGKIVDDHNSRHQTASPNPCATQYRISHDSFLSDGLISQSVSVLDSVVYQSLLASLES</sequence>
<dbReference type="PANTHER" id="PTHR16277">
    <property type="entry name" value="CELL DIVISION CYCLE ASSOCIATED PROTEIN 4/SERTA DOMAIN-CONTAINING PROTEIN 2"/>
    <property type="match status" value="1"/>
</dbReference>
<dbReference type="Pfam" id="PF06031">
    <property type="entry name" value="SERTA"/>
    <property type="match status" value="1"/>
</dbReference>
<dbReference type="InterPro" id="IPR052262">
    <property type="entry name" value="E2F-SERTA_domain_protein"/>
</dbReference>
<evidence type="ECO:0000256" key="1">
    <source>
        <dbReference type="SAM" id="MobiDB-lite"/>
    </source>
</evidence>
<dbReference type="InterPro" id="IPR009263">
    <property type="entry name" value="SERTA_dom"/>
</dbReference>
<keyword evidence="3" id="KW-1185">Reference proteome</keyword>
<dbReference type="PANTHER" id="PTHR16277:SF7">
    <property type="entry name" value="RE12330P"/>
    <property type="match status" value="1"/>
</dbReference>
<protein>
    <submittedName>
        <fullName evidence="4">Uncharacterized protein LOC106462743</fullName>
    </submittedName>
</protein>
<feature type="compositionally biased region" description="Basic and acidic residues" evidence="1">
    <location>
        <begin position="99"/>
        <end position="116"/>
    </location>
</feature>
<dbReference type="Proteomes" id="UP000694941">
    <property type="component" value="Unplaced"/>
</dbReference>
<name>A0ABM1BAJ9_LIMPO</name>
<feature type="region of interest" description="Disordered" evidence="1">
    <location>
        <begin position="75"/>
        <end position="116"/>
    </location>
</feature>
<feature type="domain" description="SERTA" evidence="2">
    <location>
        <begin position="193"/>
        <end position="239"/>
    </location>
</feature>
<reference evidence="4" key="1">
    <citation type="submission" date="2025-08" db="UniProtKB">
        <authorList>
            <consortium name="RefSeq"/>
        </authorList>
    </citation>
    <scope>IDENTIFICATION</scope>
    <source>
        <tissue evidence="4">Muscle</tissue>
    </source>
</reference>
<organism evidence="3 4">
    <name type="scientific">Limulus polyphemus</name>
    <name type="common">Atlantic horseshoe crab</name>
    <dbReference type="NCBI Taxonomy" id="6850"/>
    <lineage>
        <taxon>Eukaryota</taxon>
        <taxon>Metazoa</taxon>
        <taxon>Ecdysozoa</taxon>
        <taxon>Arthropoda</taxon>
        <taxon>Chelicerata</taxon>
        <taxon>Merostomata</taxon>
        <taxon>Xiphosura</taxon>
        <taxon>Limulidae</taxon>
        <taxon>Limulus</taxon>
    </lineage>
</organism>
<evidence type="ECO:0000313" key="4">
    <source>
        <dbReference type="RefSeq" id="XP_013778148.1"/>
    </source>
</evidence>
<dbReference type="GeneID" id="106462743"/>
<dbReference type="RefSeq" id="XP_013778148.1">
    <property type="nucleotide sequence ID" value="XM_013922694.2"/>
</dbReference>
<feature type="compositionally biased region" description="Polar residues" evidence="1">
    <location>
        <begin position="78"/>
        <end position="89"/>
    </location>
</feature>
<dbReference type="PROSITE" id="PS51053">
    <property type="entry name" value="SERTA"/>
    <property type="match status" value="1"/>
</dbReference>
<evidence type="ECO:0000259" key="2">
    <source>
        <dbReference type="PROSITE" id="PS51053"/>
    </source>
</evidence>
<gene>
    <name evidence="4" type="primary">LOC106462743</name>
</gene>
<proteinExistence type="predicted"/>